<accession>A0A4Y2RP12</accession>
<protein>
    <submittedName>
        <fullName evidence="2">Uncharacterized protein</fullName>
    </submittedName>
</protein>
<proteinExistence type="predicted"/>
<gene>
    <name evidence="2" type="ORF">AVEN_254185_1</name>
</gene>
<evidence type="ECO:0000313" key="3">
    <source>
        <dbReference type="Proteomes" id="UP000499080"/>
    </source>
</evidence>
<dbReference type="EMBL" id="BGPR01017837">
    <property type="protein sequence ID" value="GBN77418.1"/>
    <property type="molecule type" value="Genomic_DNA"/>
</dbReference>
<dbReference type="AlphaFoldDB" id="A0A4Y2RP12"/>
<evidence type="ECO:0000313" key="2">
    <source>
        <dbReference type="EMBL" id="GBN77418.1"/>
    </source>
</evidence>
<comment type="caution">
    <text evidence="2">The sequence shown here is derived from an EMBL/GenBank/DDBJ whole genome shotgun (WGS) entry which is preliminary data.</text>
</comment>
<feature type="compositionally biased region" description="Pro residues" evidence="1">
    <location>
        <begin position="41"/>
        <end position="50"/>
    </location>
</feature>
<organism evidence="2 3">
    <name type="scientific">Araneus ventricosus</name>
    <name type="common">Orbweaver spider</name>
    <name type="synonym">Epeira ventricosa</name>
    <dbReference type="NCBI Taxonomy" id="182803"/>
    <lineage>
        <taxon>Eukaryota</taxon>
        <taxon>Metazoa</taxon>
        <taxon>Ecdysozoa</taxon>
        <taxon>Arthropoda</taxon>
        <taxon>Chelicerata</taxon>
        <taxon>Arachnida</taxon>
        <taxon>Araneae</taxon>
        <taxon>Araneomorphae</taxon>
        <taxon>Entelegynae</taxon>
        <taxon>Araneoidea</taxon>
        <taxon>Araneidae</taxon>
        <taxon>Araneus</taxon>
    </lineage>
</organism>
<name>A0A4Y2RP12_ARAVE</name>
<dbReference type="Proteomes" id="UP000499080">
    <property type="component" value="Unassembled WGS sequence"/>
</dbReference>
<feature type="region of interest" description="Disordered" evidence="1">
    <location>
        <begin position="32"/>
        <end position="59"/>
    </location>
</feature>
<keyword evidence="3" id="KW-1185">Reference proteome</keyword>
<evidence type="ECO:0000256" key="1">
    <source>
        <dbReference type="SAM" id="MobiDB-lite"/>
    </source>
</evidence>
<reference evidence="2 3" key="1">
    <citation type="journal article" date="2019" name="Sci. Rep.">
        <title>Orb-weaving spider Araneus ventricosus genome elucidates the spidroin gene catalogue.</title>
        <authorList>
            <person name="Kono N."/>
            <person name="Nakamura H."/>
            <person name="Ohtoshi R."/>
            <person name="Moran D.A.P."/>
            <person name="Shinohara A."/>
            <person name="Yoshida Y."/>
            <person name="Fujiwara M."/>
            <person name="Mori M."/>
            <person name="Tomita M."/>
            <person name="Arakawa K."/>
        </authorList>
    </citation>
    <scope>NUCLEOTIDE SEQUENCE [LARGE SCALE GENOMIC DNA]</scope>
</reference>
<sequence length="100" mass="11194">MPCSYKPLDISDQQTSLIRFLIEELGVPHHHPARQTVSELPPLPLPPHRLVPPKSSSTNRQVFHLSYRGSGPLRGPWAPKSTLLSIGKNATRKVKKIIVF</sequence>